<dbReference type="Pfam" id="PF00795">
    <property type="entry name" value="CN_hydrolase"/>
    <property type="match status" value="1"/>
</dbReference>
<dbReference type="Gene3D" id="3.60.110.10">
    <property type="entry name" value="Carbon-nitrogen hydrolase"/>
    <property type="match status" value="1"/>
</dbReference>
<protein>
    <submittedName>
        <fullName evidence="3">Carbon-nitrogen hydrolase family protein</fullName>
    </submittedName>
</protein>
<proteinExistence type="predicted"/>
<evidence type="ECO:0000313" key="4">
    <source>
        <dbReference type="Proteomes" id="UP000476411"/>
    </source>
</evidence>
<organism evidence="3 4">
    <name type="scientific">Chitinophaga agri</name>
    <dbReference type="NCBI Taxonomy" id="2703787"/>
    <lineage>
        <taxon>Bacteria</taxon>
        <taxon>Pseudomonadati</taxon>
        <taxon>Bacteroidota</taxon>
        <taxon>Chitinophagia</taxon>
        <taxon>Chitinophagales</taxon>
        <taxon>Chitinophagaceae</taxon>
        <taxon>Chitinophaga</taxon>
    </lineage>
</organism>
<dbReference type="KEGG" id="chih:GWR21_11855"/>
<keyword evidence="1 3" id="KW-0378">Hydrolase</keyword>
<reference evidence="3 4" key="1">
    <citation type="submission" date="2020-01" db="EMBL/GenBank/DDBJ databases">
        <title>Complete genome sequence of Chitinophaga sp. H33E-04 isolated from quinoa roots.</title>
        <authorList>
            <person name="Weon H.-Y."/>
            <person name="Lee S.A."/>
        </authorList>
    </citation>
    <scope>NUCLEOTIDE SEQUENCE [LARGE SCALE GENOMIC DNA]</scope>
    <source>
        <strain evidence="3 4">H33E-04</strain>
    </source>
</reference>
<accession>A0A6B9ZD20</accession>
<keyword evidence="4" id="KW-1185">Reference proteome</keyword>
<dbReference type="SUPFAM" id="SSF56317">
    <property type="entry name" value="Carbon-nitrogen hydrolase"/>
    <property type="match status" value="1"/>
</dbReference>
<evidence type="ECO:0000256" key="1">
    <source>
        <dbReference type="ARBA" id="ARBA00022801"/>
    </source>
</evidence>
<dbReference type="RefSeq" id="WP_162331962.1">
    <property type="nucleotide sequence ID" value="NZ_CP048113.1"/>
</dbReference>
<dbReference type="GO" id="GO:0050126">
    <property type="term" value="F:N-carbamoylputrescine amidase activity"/>
    <property type="evidence" value="ECO:0007669"/>
    <property type="project" value="TreeGrafter"/>
</dbReference>
<dbReference type="EMBL" id="CP048113">
    <property type="protein sequence ID" value="QHS60270.1"/>
    <property type="molecule type" value="Genomic_DNA"/>
</dbReference>
<dbReference type="AlphaFoldDB" id="A0A6B9ZD20"/>
<evidence type="ECO:0000313" key="3">
    <source>
        <dbReference type="EMBL" id="QHS60270.1"/>
    </source>
</evidence>
<sequence length="242" mass="26069">MKLCVAQARAVKGDILTNIENHKKIIHLAVTHGADAIIFPELSITGYEPTLAHDLATELHDERLDIFQSISDEHQVTVGVGIPLRTTAGVTISMVLFQPQAPRHVYAKKYLHADEAPYFVSGQSTISLLGEDGDVALAICYELSVPQHVEDAYKCGAQFYLASSVKSTGGIDKAIERLSAIGCEYDMMVLLSNAVGESDGFQCAGKSAVWDSTGAVVEQLDDSSEGILILDTDTRTTQAVML</sequence>
<dbReference type="PANTHER" id="PTHR43674:SF2">
    <property type="entry name" value="BETA-UREIDOPROPIONASE"/>
    <property type="match status" value="1"/>
</dbReference>
<dbReference type="InterPro" id="IPR003010">
    <property type="entry name" value="C-N_Hydrolase"/>
</dbReference>
<dbReference type="GO" id="GO:0033388">
    <property type="term" value="P:putrescine biosynthetic process from arginine"/>
    <property type="evidence" value="ECO:0007669"/>
    <property type="project" value="TreeGrafter"/>
</dbReference>
<gene>
    <name evidence="3" type="ORF">GWR21_11855</name>
</gene>
<dbReference type="CDD" id="cd07197">
    <property type="entry name" value="nitrilase"/>
    <property type="match status" value="1"/>
</dbReference>
<feature type="domain" description="CN hydrolase" evidence="2">
    <location>
        <begin position="1"/>
        <end position="234"/>
    </location>
</feature>
<evidence type="ECO:0000259" key="2">
    <source>
        <dbReference type="PROSITE" id="PS50263"/>
    </source>
</evidence>
<name>A0A6B9ZD20_9BACT</name>
<dbReference type="InterPro" id="IPR036526">
    <property type="entry name" value="C-N_Hydrolase_sf"/>
</dbReference>
<dbReference type="PROSITE" id="PS50263">
    <property type="entry name" value="CN_HYDROLASE"/>
    <property type="match status" value="1"/>
</dbReference>
<dbReference type="PANTHER" id="PTHR43674">
    <property type="entry name" value="NITRILASE C965.09-RELATED"/>
    <property type="match status" value="1"/>
</dbReference>
<dbReference type="InterPro" id="IPR050345">
    <property type="entry name" value="Aliph_Amidase/BUP"/>
</dbReference>
<dbReference type="Proteomes" id="UP000476411">
    <property type="component" value="Chromosome"/>
</dbReference>